<feature type="region of interest" description="Disordered" evidence="7">
    <location>
        <begin position="177"/>
        <end position="200"/>
    </location>
</feature>
<keyword evidence="3" id="KW-0809">Transit peptide</keyword>
<keyword evidence="4" id="KW-0689">Ribosomal protein</keyword>
<evidence type="ECO:0000256" key="7">
    <source>
        <dbReference type="SAM" id="MobiDB-lite"/>
    </source>
</evidence>
<organism evidence="8 9">
    <name type="scientific">Plectus sambesii</name>
    <dbReference type="NCBI Taxonomy" id="2011161"/>
    <lineage>
        <taxon>Eukaryota</taxon>
        <taxon>Metazoa</taxon>
        <taxon>Ecdysozoa</taxon>
        <taxon>Nematoda</taxon>
        <taxon>Chromadorea</taxon>
        <taxon>Plectida</taxon>
        <taxon>Plectina</taxon>
        <taxon>Plectoidea</taxon>
        <taxon>Plectidae</taxon>
        <taxon>Plectus</taxon>
    </lineage>
</organism>
<comment type="similarity">
    <text evidence="2">Belongs to the mitochondrion-specific ribosomal protein mL41 family.</text>
</comment>
<dbReference type="AlphaFoldDB" id="A0A914V080"/>
<dbReference type="GO" id="GO:0005762">
    <property type="term" value="C:mitochondrial large ribosomal subunit"/>
    <property type="evidence" value="ECO:0007669"/>
    <property type="project" value="InterPro"/>
</dbReference>
<dbReference type="GO" id="GO:0003735">
    <property type="term" value="F:structural constituent of ribosome"/>
    <property type="evidence" value="ECO:0007669"/>
    <property type="project" value="InterPro"/>
</dbReference>
<evidence type="ECO:0000256" key="6">
    <source>
        <dbReference type="ARBA" id="ARBA00023274"/>
    </source>
</evidence>
<dbReference type="GO" id="GO:0006412">
    <property type="term" value="P:translation"/>
    <property type="evidence" value="ECO:0007669"/>
    <property type="project" value="TreeGrafter"/>
</dbReference>
<protein>
    <submittedName>
        <fullName evidence="9">Mitochondrial ribosomal protein L41</fullName>
    </submittedName>
</protein>
<evidence type="ECO:0000313" key="9">
    <source>
        <dbReference type="WBParaSite" id="PSAMB.scaffold1412size31831.g13003.t1"/>
    </source>
</evidence>
<accession>A0A914V080</accession>
<name>A0A914V080_9BILA</name>
<keyword evidence="5" id="KW-0496">Mitochondrion</keyword>
<keyword evidence="6" id="KW-0687">Ribonucleoprotein</keyword>
<evidence type="ECO:0000256" key="2">
    <source>
        <dbReference type="ARBA" id="ARBA00010152"/>
    </source>
</evidence>
<evidence type="ECO:0000256" key="5">
    <source>
        <dbReference type="ARBA" id="ARBA00023128"/>
    </source>
</evidence>
<dbReference type="Pfam" id="PF09809">
    <property type="entry name" value="MRP-L27"/>
    <property type="match status" value="1"/>
</dbReference>
<evidence type="ECO:0000256" key="3">
    <source>
        <dbReference type="ARBA" id="ARBA00022946"/>
    </source>
</evidence>
<evidence type="ECO:0000256" key="1">
    <source>
        <dbReference type="ARBA" id="ARBA00004173"/>
    </source>
</evidence>
<dbReference type="PANTHER" id="PTHR21338:SF0">
    <property type="entry name" value="LARGE RIBOSOMAL SUBUNIT PROTEIN ML41"/>
    <property type="match status" value="1"/>
</dbReference>
<evidence type="ECO:0000313" key="8">
    <source>
        <dbReference type="Proteomes" id="UP000887566"/>
    </source>
</evidence>
<sequence length="200" mass="23192">MSSMIVYVPSRGVRSLNPHHFNAPWPFVKVGRTGQRKIGPRKFEKFDWPGQNREFPELSPKFQKLNPEELRDYTGCQSIGYTDPVTKKFVIVEEMKPELVVPDLTNFRLKPYVSYKTDAEIEKRQKAYEAAVRKYGSPEKADAQVKEDERWPPPALSARALFDIFYADKVRQYFASGTYDHPANSPKRRDDTDSQQSLSR</sequence>
<evidence type="ECO:0000256" key="4">
    <source>
        <dbReference type="ARBA" id="ARBA00022980"/>
    </source>
</evidence>
<dbReference type="InterPro" id="IPR019189">
    <property type="entry name" value="Ribosomal_mL41"/>
</dbReference>
<proteinExistence type="inferred from homology"/>
<dbReference type="PANTHER" id="PTHR21338">
    <property type="entry name" value="MITOCHONDRIAL RIBOSOMAL PROTEIN L41"/>
    <property type="match status" value="1"/>
</dbReference>
<dbReference type="WBParaSite" id="PSAMB.scaffold1412size31831.g13003.t1">
    <property type="protein sequence ID" value="PSAMB.scaffold1412size31831.g13003.t1"/>
    <property type="gene ID" value="PSAMB.scaffold1412size31831.g13003"/>
</dbReference>
<keyword evidence="8" id="KW-1185">Reference proteome</keyword>
<comment type="subcellular location">
    <subcellularLocation>
        <location evidence="1">Mitochondrion</location>
    </subcellularLocation>
</comment>
<reference evidence="9" key="1">
    <citation type="submission" date="2022-11" db="UniProtKB">
        <authorList>
            <consortium name="WormBaseParasite"/>
        </authorList>
    </citation>
    <scope>IDENTIFICATION</scope>
</reference>
<dbReference type="Proteomes" id="UP000887566">
    <property type="component" value="Unplaced"/>
</dbReference>